<dbReference type="Proteomes" id="UP000729402">
    <property type="component" value="Unassembled WGS sequence"/>
</dbReference>
<keyword evidence="1" id="KW-0812">Transmembrane</keyword>
<dbReference type="PANTHER" id="PTHR34558">
    <property type="entry name" value="EXPRESSED PROTEIN"/>
    <property type="match status" value="1"/>
</dbReference>
<accession>A0A8J5STQ7</accession>
<evidence type="ECO:0000256" key="1">
    <source>
        <dbReference type="SAM" id="Phobius"/>
    </source>
</evidence>
<feature type="transmembrane region" description="Helical" evidence="1">
    <location>
        <begin position="82"/>
        <end position="103"/>
    </location>
</feature>
<reference evidence="2" key="2">
    <citation type="submission" date="2021-02" db="EMBL/GenBank/DDBJ databases">
        <authorList>
            <person name="Kimball J.A."/>
            <person name="Haas M.W."/>
            <person name="Macchietto M."/>
            <person name="Kono T."/>
            <person name="Duquette J."/>
            <person name="Shao M."/>
        </authorList>
    </citation>
    <scope>NUCLEOTIDE SEQUENCE</scope>
    <source>
        <tissue evidence="2">Fresh leaf tissue</tissue>
    </source>
</reference>
<keyword evidence="3" id="KW-1185">Reference proteome</keyword>
<dbReference type="PANTHER" id="PTHR34558:SF17">
    <property type="entry name" value="OS07G0549100 PROTEIN"/>
    <property type="match status" value="1"/>
</dbReference>
<dbReference type="EMBL" id="JAAALK010000282">
    <property type="protein sequence ID" value="KAG8080180.1"/>
    <property type="molecule type" value="Genomic_DNA"/>
</dbReference>
<organism evidence="2 3">
    <name type="scientific">Zizania palustris</name>
    <name type="common">Northern wild rice</name>
    <dbReference type="NCBI Taxonomy" id="103762"/>
    <lineage>
        <taxon>Eukaryota</taxon>
        <taxon>Viridiplantae</taxon>
        <taxon>Streptophyta</taxon>
        <taxon>Embryophyta</taxon>
        <taxon>Tracheophyta</taxon>
        <taxon>Spermatophyta</taxon>
        <taxon>Magnoliopsida</taxon>
        <taxon>Liliopsida</taxon>
        <taxon>Poales</taxon>
        <taxon>Poaceae</taxon>
        <taxon>BOP clade</taxon>
        <taxon>Oryzoideae</taxon>
        <taxon>Oryzeae</taxon>
        <taxon>Zizaniinae</taxon>
        <taxon>Zizania</taxon>
    </lineage>
</organism>
<proteinExistence type="predicted"/>
<comment type="caution">
    <text evidence="2">The sequence shown here is derived from an EMBL/GenBank/DDBJ whole genome shotgun (WGS) entry which is preliminary data.</text>
</comment>
<dbReference type="OrthoDB" id="686454at2759"/>
<keyword evidence="1" id="KW-0472">Membrane</keyword>
<gene>
    <name evidence="2" type="ORF">GUJ93_ZPchr0007g3524</name>
</gene>
<dbReference type="AlphaFoldDB" id="A0A8J5STQ7"/>
<protein>
    <recommendedName>
        <fullName evidence="4">Transmembrane protein</fullName>
    </recommendedName>
</protein>
<evidence type="ECO:0000313" key="2">
    <source>
        <dbReference type="EMBL" id="KAG8080180.1"/>
    </source>
</evidence>
<feature type="transmembrane region" description="Helical" evidence="1">
    <location>
        <begin position="165"/>
        <end position="184"/>
    </location>
</feature>
<name>A0A8J5STQ7_ZIZPA</name>
<reference evidence="2" key="1">
    <citation type="journal article" date="2021" name="bioRxiv">
        <title>Whole Genome Assembly and Annotation of Northern Wild Rice, Zizania palustris L., Supports a Whole Genome Duplication in the Zizania Genus.</title>
        <authorList>
            <person name="Haas M."/>
            <person name="Kono T."/>
            <person name="Macchietto M."/>
            <person name="Millas R."/>
            <person name="McGilp L."/>
            <person name="Shao M."/>
            <person name="Duquette J."/>
            <person name="Hirsch C.N."/>
            <person name="Kimball J."/>
        </authorList>
    </citation>
    <scope>NUCLEOTIDE SEQUENCE</scope>
    <source>
        <tissue evidence="2">Fresh leaf tissue</tissue>
    </source>
</reference>
<evidence type="ECO:0008006" key="4">
    <source>
        <dbReference type="Google" id="ProtNLM"/>
    </source>
</evidence>
<keyword evidence="1" id="KW-1133">Transmembrane helix</keyword>
<evidence type="ECO:0000313" key="3">
    <source>
        <dbReference type="Proteomes" id="UP000729402"/>
    </source>
</evidence>
<sequence length="194" mass="20773">MQHSLNSTLFVKCVSLIIEQVRKLSCKISSTLAQPAAQLYIKGTSLALSSPHQHQLRAELTCESPASIFSFTSSLALKMPRFLLFCLVSSQLAMTAVMGRPFAVFGGGVGGTPTSIAYAPSSSSSAAAARLHAYSFLESSFAGSPQSPHRRNHSPFDRKFAGGKIILGGLAAAIFAAVFFYIRITRKKKTEPKS</sequence>